<evidence type="ECO:0000313" key="2">
    <source>
        <dbReference type="Proteomes" id="UP001620514"/>
    </source>
</evidence>
<proteinExistence type="predicted"/>
<organism evidence="1 2">
    <name type="scientific">Caballeronia udeis</name>
    <dbReference type="NCBI Taxonomy" id="1232866"/>
    <lineage>
        <taxon>Bacteria</taxon>
        <taxon>Pseudomonadati</taxon>
        <taxon>Pseudomonadota</taxon>
        <taxon>Betaproteobacteria</taxon>
        <taxon>Burkholderiales</taxon>
        <taxon>Burkholderiaceae</taxon>
        <taxon>Caballeronia</taxon>
    </lineage>
</organism>
<sequence>MTSTDPLWKALGRISKHVDTLKPMDRELLRPALAALDGGQVMALPSLIISRIRDIDARLPK</sequence>
<comment type="caution">
    <text evidence="1">The sequence shown here is derived from an EMBL/GenBank/DDBJ whole genome shotgun (WGS) entry which is preliminary data.</text>
</comment>
<name>A0ABW8MLW8_9BURK</name>
<evidence type="ECO:0000313" key="1">
    <source>
        <dbReference type="EMBL" id="MFK4444673.1"/>
    </source>
</evidence>
<gene>
    <name evidence="1" type="ORF">ABH943_004695</name>
</gene>
<dbReference type="Proteomes" id="UP001620514">
    <property type="component" value="Unassembled WGS sequence"/>
</dbReference>
<protein>
    <submittedName>
        <fullName evidence="1">Uncharacterized protein</fullName>
    </submittedName>
</protein>
<reference evidence="1 2" key="2">
    <citation type="submission" date="2024-11" db="EMBL/GenBank/DDBJ databases">
        <title>Using genomics to understand microbial adaptation to soil warming.</title>
        <authorList>
            <person name="Deangelis K.M. PhD."/>
        </authorList>
    </citation>
    <scope>NUCLEOTIDE SEQUENCE [LARGE SCALE GENOMIC DNA]</scope>
    <source>
        <strain evidence="1 2">GAS97</strain>
    </source>
</reference>
<keyword evidence="2" id="KW-1185">Reference proteome</keyword>
<accession>A0ABW8MLW8</accession>
<dbReference type="EMBL" id="JBIYDN010000015">
    <property type="protein sequence ID" value="MFK4444673.1"/>
    <property type="molecule type" value="Genomic_DNA"/>
</dbReference>
<dbReference type="RefSeq" id="WP_404609760.1">
    <property type="nucleotide sequence ID" value="NZ_JBIYDN010000015.1"/>
</dbReference>
<reference evidence="1 2" key="1">
    <citation type="submission" date="2024-10" db="EMBL/GenBank/DDBJ databases">
        <authorList>
            <person name="Deangelis K."/>
            <person name="Huntemann M."/>
            <person name="Clum A."/>
            <person name="Wang J."/>
            <person name="Palaniappan K."/>
            <person name="Ritter S."/>
            <person name="Chen I.-M."/>
            <person name="Stamatis D."/>
            <person name="Reddy T."/>
            <person name="O'Malley R."/>
            <person name="Daum C."/>
            <person name="Ng V."/>
            <person name="Ivanova N."/>
            <person name="Kyrpides N."/>
            <person name="Woyke T."/>
        </authorList>
    </citation>
    <scope>NUCLEOTIDE SEQUENCE [LARGE SCALE GENOMIC DNA]</scope>
    <source>
        <strain evidence="1 2">GAS97</strain>
    </source>
</reference>